<organism evidence="1 2">
    <name type="scientific">Lentzea kristufekii</name>
    <dbReference type="NCBI Taxonomy" id="3095430"/>
    <lineage>
        <taxon>Bacteria</taxon>
        <taxon>Bacillati</taxon>
        <taxon>Actinomycetota</taxon>
        <taxon>Actinomycetes</taxon>
        <taxon>Pseudonocardiales</taxon>
        <taxon>Pseudonocardiaceae</taxon>
        <taxon>Lentzea</taxon>
    </lineage>
</organism>
<accession>A0ABU4TZK3</accession>
<evidence type="ECO:0000313" key="1">
    <source>
        <dbReference type="EMBL" id="MDX8053752.1"/>
    </source>
</evidence>
<sequence>MRPLERDCAAGQIDINTAAVNEIARTLRLADPVAASVVSGRPWHRSADLISVPGIGPSKSALLAEAVCATPTELPPRAPLACVAGSDAVDLQSATVERIEARTGLGRPAVERLVSARPLPQNLEQVVPPRVPGLSLPAVKRLVDTRAVCVTPAPFRFAGTSWRWATGAHGAVTVGSDPRYVLYVPPGKIAGETGAWATVKALPGELGVLPSADFHIHGQWRPEVAVRVPAPPHSDDAEDVIVAHDRGDGEMSASFDQGAIESATPYGRVVTAAASSLSTFTTYVSSGCDDPVRRTGLFACSDTARRDTTAQALSVQWATATAARQARSATNCDVRNVRARTIGFTTGGLGCTADMDAESGVWTFANDSGLFSGVVFPAVPSEGTFERKITRDDMGVLSGWLAGTMIEGGHLPPKTTLTIRKNVGSGDTTLSTAAAPGHSAVWIGAQQFISLADEALDLLPVDEVLKAHQAYISCVGTVGLITGPDTVGSLFECLSGPIAELVELAAARYATGDGLKARLASSAKLIGKFFGRAFIVVDLFVSAGSIWESQNRTVKMRTLAPPPAPPVGGQFGGPSGDGSFVARDDDGRAYVVEPISAGSASYRAVHIATNGDFNCLVQSRFVFDDIQWSQNSDGQMVLVLPGGGTAPVVDRNLTCDPSGPAWNHVGVRHGGNVPDNVIVKMPDWLGRGSWFINGEGKISPIADGGTYLCLAHRHPVIYNVPLDRIQAWPDVAEHPAACS</sequence>
<comment type="caution">
    <text evidence="1">The sequence shown here is derived from an EMBL/GenBank/DDBJ whole genome shotgun (WGS) entry which is preliminary data.</text>
</comment>
<dbReference type="Gene3D" id="1.10.150.320">
    <property type="entry name" value="Photosystem II 12 kDa extrinsic protein"/>
    <property type="match status" value="1"/>
</dbReference>
<gene>
    <name evidence="1" type="ORF">SK571_30660</name>
</gene>
<protein>
    <submittedName>
        <fullName evidence="1">Helix-hairpin-helix domain-containing protein</fullName>
    </submittedName>
</protein>
<dbReference type="Proteomes" id="UP001271792">
    <property type="component" value="Unassembled WGS sequence"/>
</dbReference>
<keyword evidence="2" id="KW-1185">Reference proteome</keyword>
<proteinExistence type="predicted"/>
<evidence type="ECO:0000313" key="2">
    <source>
        <dbReference type="Proteomes" id="UP001271792"/>
    </source>
</evidence>
<dbReference type="SUPFAM" id="SSF81585">
    <property type="entry name" value="PsbU/PolX domain-like"/>
    <property type="match status" value="1"/>
</dbReference>
<dbReference type="EMBL" id="JAXAVV010000017">
    <property type="protein sequence ID" value="MDX8053752.1"/>
    <property type="molecule type" value="Genomic_DNA"/>
</dbReference>
<name>A0ABU4TZK3_9PSEU</name>
<dbReference type="RefSeq" id="WP_319987556.1">
    <property type="nucleotide sequence ID" value="NZ_JAXAVV010000017.1"/>
</dbReference>
<reference evidence="1 2" key="1">
    <citation type="submission" date="2023-11" db="EMBL/GenBank/DDBJ databases">
        <title>Lentzea sokolovensis, sp. nov., Lentzea kristufkii, sp. nov., and Lentzea miocenensis, sp. nov., rare actinobacteria from Sokolov Coal Basin, Miocene lacustrine sediment, Czech Republic.</title>
        <authorList>
            <person name="Lara A."/>
            <person name="Kotroba L."/>
            <person name="Nouioui I."/>
            <person name="Neumann-Schaal M."/>
            <person name="Mast Y."/>
            <person name="Chronakova A."/>
        </authorList>
    </citation>
    <scope>NUCLEOTIDE SEQUENCE [LARGE SCALE GENOMIC DNA]</scope>
    <source>
        <strain evidence="1 2">BCCO 10_0798</strain>
    </source>
</reference>